<evidence type="ECO:0000313" key="3">
    <source>
        <dbReference type="Proteomes" id="UP001153269"/>
    </source>
</evidence>
<feature type="compositionally biased region" description="Polar residues" evidence="1">
    <location>
        <begin position="111"/>
        <end position="122"/>
    </location>
</feature>
<sequence length="128" mass="13975">MDWCSLVPVTDLAIRLCCGGARPVCSLTPHLESDMLIQGTELVFVCWTEGNRGNRAQGTVSDSTDEVSQSLKQNLIKGAVLQTSDQCPAAGRQGVHAHLTLKRTRDETETTLDSESGYWTETSHTKPK</sequence>
<name>A0A9N7VET0_PLEPL</name>
<gene>
    <name evidence="2" type="ORF">PLEPLA_LOCUS35794</name>
</gene>
<proteinExistence type="predicted"/>
<evidence type="ECO:0000313" key="2">
    <source>
        <dbReference type="EMBL" id="CAB1448131.1"/>
    </source>
</evidence>
<keyword evidence="3" id="KW-1185">Reference proteome</keyword>
<dbReference type="Proteomes" id="UP001153269">
    <property type="component" value="Unassembled WGS sequence"/>
</dbReference>
<protein>
    <submittedName>
        <fullName evidence="2">Uncharacterized protein</fullName>
    </submittedName>
</protein>
<evidence type="ECO:0000256" key="1">
    <source>
        <dbReference type="SAM" id="MobiDB-lite"/>
    </source>
</evidence>
<comment type="caution">
    <text evidence="2">The sequence shown here is derived from an EMBL/GenBank/DDBJ whole genome shotgun (WGS) entry which is preliminary data.</text>
</comment>
<feature type="region of interest" description="Disordered" evidence="1">
    <location>
        <begin position="102"/>
        <end position="128"/>
    </location>
</feature>
<dbReference type="EMBL" id="CADEAL010003966">
    <property type="protein sequence ID" value="CAB1448131.1"/>
    <property type="molecule type" value="Genomic_DNA"/>
</dbReference>
<accession>A0A9N7VET0</accession>
<dbReference type="AlphaFoldDB" id="A0A9N7VET0"/>
<organism evidence="2 3">
    <name type="scientific">Pleuronectes platessa</name>
    <name type="common">European plaice</name>
    <dbReference type="NCBI Taxonomy" id="8262"/>
    <lineage>
        <taxon>Eukaryota</taxon>
        <taxon>Metazoa</taxon>
        <taxon>Chordata</taxon>
        <taxon>Craniata</taxon>
        <taxon>Vertebrata</taxon>
        <taxon>Euteleostomi</taxon>
        <taxon>Actinopterygii</taxon>
        <taxon>Neopterygii</taxon>
        <taxon>Teleostei</taxon>
        <taxon>Neoteleostei</taxon>
        <taxon>Acanthomorphata</taxon>
        <taxon>Carangaria</taxon>
        <taxon>Pleuronectiformes</taxon>
        <taxon>Pleuronectoidei</taxon>
        <taxon>Pleuronectidae</taxon>
        <taxon>Pleuronectes</taxon>
    </lineage>
</organism>
<reference evidence="2" key="1">
    <citation type="submission" date="2020-03" db="EMBL/GenBank/DDBJ databases">
        <authorList>
            <person name="Weist P."/>
        </authorList>
    </citation>
    <scope>NUCLEOTIDE SEQUENCE</scope>
</reference>